<dbReference type="CDD" id="cd00093">
    <property type="entry name" value="HTH_XRE"/>
    <property type="match status" value="1"/>
</dbReference>
<dbReference type="AlphaFoldDB" id="A0A023KYN1"/>
<evidence type="ECO:0000313" key="13">
    <source>
        <dbReference type="Proteomes" id="UP000248865"/>
    </source>
</evidence>
<dbReference type="GO" id="GO:0003677">
    <property type="term" value="F:DNA binding"/>
    <property type="evidence" value="ECO:0007669"/>
    <property type="project" value="UniProtKB-KW"/>
</dbReference>
<dbReference type="Pfam" id="PF00717">
    <property type="entry name" value="Peptidase_S24"/>
    <property type="match status" value="1"/>
</dbReference>
<dbReference type="Proteomes" id="UP000567387">
    <property type="component" value="Unassembled WGS sequence"/>
</dbReference>
<evidence type="ECO:0000313" key="15">
    <source>
        <dbReference type="Proteomes" id="UP000534332"/>
    </source>
</evidence>
<reference evidence="9 12" key="1">
    <citation type="journal article" date="2015" name="Genome Announc.">
        <title>Draft Genome Sequences of Human-Pathogenic Escherichia coli O26:H11 Strains Carrying the stx2 Gene Only and Circulating in France.</title>
        <authorList>
            <person name="Delannoy S."/>
            <person name="Mariani-Kurkdjian P."/>
            <person name="Bonacorsi S."/>
            <person name="Liguori S."/>
            <person name="Ison S.A."/>
            <person name="Fach P."/>
        </authorList>
    </citation>
    <scope>NUCLEOTIDE SEQUENCE [LARGE SCALE GENOMIC DNA]</scope>
    <source>
        <strain evidence="9 12">34870</strain>
    </source>
</reference>
<dbReference type="Proteomes" id="UP000512182">
    <property type="component" value="Chromosome"/>
</dbReference>
<dbReference type="InterPro" id="IPR001387">
    <property type="entry name" value="Cro/C1-type_HTH"/>
</dbReference>
<accession>A0A2A2XQA3</accession>
<dbReference type="InterPro" id="IPR036286">
    <property type="entry name" value="LexA/Signal_pep-like_sf"/>
</dbReference>
<evidence type="ECO:0000313" key="5">
    <source>
        <dbReference type="EMBL" id="EFA8786521.1"/>
    </source>
</evidence>
<evidence type="ECO:0000313" key="8">
    <source>
        <dbReference type="EMBL" id="HAN4353470.1"/>
    </source>
</evidence>
<keyword evidence="3" id="KW-0804">Transcription</keyword>
<dbReference type="Gene3D" id="1.10.260.40">
    <property type="entry name" value="lambda repressor-like DNA-binding domains"/>
    <property type="match status" value="1"/>
</dbReference>
<evidence type="ECO:0000256" key="3">
    <source>
        <dbReference type="ARBA" id="ARBA00023163"/>
    </source>
</evidence>
<keyword evidence="2" id="KW-0238">DNA-binding</keyword>
<evidence type="ECO:0000256" key="1">
    <source>
        <dbReference type="ARBA" id="ARBA00023015"/>
    </source>
</evidence>
<dbReference type="Proteomes" id="UP000248865">
    <property type="component" value="Unassembled WGS sequence"/>
</dbReference>
<dbReference type="InterPro" id="IPR010982">
    <property type="entry name" value="Lambda_DNA-bd_dom_sf"/>
</dbReference>
<dbReference type="SMART" id="SM00530">
    <property type="entry name" value="HTH_XRE"/>
    <property type="match status" value="1"/>
</dbReference>
<evidence type="ECO:0000259" key="4">
    <source>
        <dbReference type="PROSITE" id="PS50943"/>
    </source>
</evidence>
<reference evidence="9" key="2">
    <citation type="submission" date="2017-03" db="EMBL/GenBank/DDBJ databases">
        <title>The mobilome is the main driver of stx2-positive O26:H11 Escherichia coli strains evolution.</title>
        <authorList>
            <person name="Delannoy S."/>
            <person name="Mariani-Kurkdjian P."/>
            <person name="Webb H.E."/>
            <person name="Bonacorsi S."/>
            <person name="Fach P."/>
        </authorList>
    </citation>
    <scope>NUCLEOTIDE SEQUENCE</scope>
    <source>
        <strain evidence="9">34870</strain>
    </source>
</reference>
<reference evidence="6 15" key="6">
    <citation type="submission" date="2020-02" db="EMBL/GenBank/DDBJ databases">
        <authorList>
            <person name="Ashton P.M."/>
            <person name="Dallman T."/>
            <person name="Nair S."/>
            <person name="De Pinna E."/>
            <person name="Peters T."/>
            <person name="Grant K."/>
        </authorList>
    </citation>
    <scope>NUCLEOTIDE SEQUENCE [LARGE SCALE GENOMIC DNA]</scope>
    <source>
        <strain evidence="6 15">188143</strain>
    </source>
</reference>
<dbReference type="EMBL" id="DABUHV010000007">
    <property type="protein sequence ID" value="HAN4353470.1"/>
    <property type="molecule type" value="Genomic_DNA"/>
</dbReference>
<keyword evidence="1" id="KW-0805">Transcription regulation</keyword>
<dbReference type="InterPro" id="IPR015927">
    <property type="entry name" value="Peptidase_S24_S26A/B/C"/>
</dbReference>
<dbReference type="EMBL" id="CP056794">
    <property type="protein sequence ID" value="QLY98058.1"/>
    <property type="molecule type" value="Genomic_DNA"/>
</dbReference>
<dbReference type="Pfam" id="PF01381">
    <property type="entry name" value="HTH_3"/>
    <property type="match status" value="1"/>
</dbReference>
<evidence type="ECO:0000313" key="10">
    <source>
        <dbReference type="EMBL" id="PZZ68665.1"/>
    </source>
</evidence>
<reference evidence="7" key="3">
    <citation type="journal article" date="2018" name="Genome Biol.">
        <title>SKESA: strategic k-mer extension for scrupulous assemblies.</title>
        <authorList>
            <person name="Souvorov A."/>
            <person name="Agarwala R."/>
            <person name="Lipman D.J."/>
        </authorList>
    </citation>
    <scope>NUCLEOTIDE SEQUENCE</scope>
    <source>
        <strain evidence="8">489-16</strain>
        <strain evidence="7">AMC_487</strain>
    </source>
</reference>
<organism evidence="5 16">
    <name type="scientific">Escherichia coli</name>
    <dbReference type="NCBI Taxonomy" id="562"/>
    <lineage>
        <taxon>Bacteria</taxon>
        <taxon>Pseudomonadati</taxon>
        <taxon>Pseudomonadota</taxon>
        <taxon>Gammaproteobacteria</taxon>
        <taxon>Enterobacterales</taxon>
        <taxon>Enterobacteriaceae</taxon>
        <taxon>Escherichia</taxon>
    </lineage>
</organism>
<dbReference type="EMBL" id="AASCBU010000030">
    <property type="protein sequence ID" value="EFA8786521.1"/>
    <property type="molecule type" value="Genomic_DNA"/>
</dbReference>
<evidence type="ECO:0000313" key="14">
    <source>
        <dbReference type="Proteomes" id="UP000512182"/>
    </source>
</evidence>
<feature type="domain" description="HTH cro/C1-type" evidence="4">
    <location>
        <begin position="31"/>
        <end position="84"/>
    </location>
</feature>
<dbReference type="OMA" id="WIFVERQ"/>
<evidence type="ECO:0000313" key="9">
    <source>
        <dbReference type="EMBL" id="PBN77950.1"/>
    </source>
</evidence>
<dbReference type="Gene3D" id="2.10.109.10">
    <property type="entry name" value="Umud Fragment, subunit A"/>
    <property type="match status" value="1"/>
</dbReference>
<evidence type="ECO:0000313" key="7">
    <source>
        <dbReference type="EMBL" id="HAI5334189.1"/>
    </source>
</evidence>
<reference evidence="10 13" key="4">
    <citation type="submission" date="2018-05" db="EMBL/GenBank/DDBJ databases">
        <title>Genomic sequencing of EHEC O26 New European Clone.</title>
        <authorList>
            <person name="Karnisova L."/>
            <person name="Nunvar J."/>
            <person name="Marejkova M."/>
            <person name="Mellmann A."/>
            <person name="Drevinek P."/>
            <person name="Blahova K."/>
            <person name="Bielaszewska M."/>
        </authorList>
    </citation>
    <scope>NUCLEOTIDE SEQUENCE [LARGE SCALE GENOMIC DNA]</scope>
    <source>
        <strain evidence="10 13">14-391</strain>
    </source>
</reference>
<reference evidence="11 14" key="7">
    <citation type="submission" date="2020-06" db="EMBL/GenBank/DDBJ databases">
        <title>REHAB project genomes.</title>
        <authorList>
            <person name="Shaw L.P."/>
        </authorList>
    </citation>
    <scope>NUCLEOTIDE SEQUENCE [LARGE SCALE GENOMIC DNA]</scope>
    <source>
        <strain evidence="11 14">RHBSTW-00177</strain>
    </source>
</reference>
<evidence type="ECO:0000313" key="16">
    <source>
        <dbReference type="Proteomes" id="UP000567387"/>
    </source>
</evidence>
<gene>
    <name evidence="9" type="ORF">ABE91_005840</name>
    <name evidence="6" type="ORF">BRV02_003361</name>
    <name evidence="5" type="ORF">C2R31_004450</name>
    <name evidence="10" type="ORF">DIV22_12140</name>
    <name evidence="7" type="ORF">HJQ60_004239</name>
    <name evidence="11" type="ORF">HV109_16310</name>
    <name evidence="8" type="ORF">IFC14_001906</name>
</gene>
<sequence>MVVFSQQPFSFDGIKPWLYIWTMKTTLSERLKEARLARGLTQKALGDLVGVSQAAIQKIETGKANQTTKIVEIANALGVRAEWLSSGVGNMSDSTVQPIQSTVSHSKYFKIDVLDIEVSAGPGVINREFVEVLRSVEYSFDDARHMFDGRKAENIRIINVRGDSMSGTIEPGDLLFVDITVKSFDGDGIYAFLYDDTAHVKRLQMMKDKLLVISDNKSYSPWDPIEKDEMNRVFIFGKVIGSMPQTYRKHG</sequence>
<dbReference type="PANTHER" id="PTHR40661:SF3">
    <property type="entry name" value="FELS-1 PROPHAGE TRANSCRIPTIONAL REGULATOR"/>
    <property type="match status" value="1"/>
</dbReference>
<dbReference type="EMBL" id="QFSS01000055">
    <property type="protein sequence ID" value="PZZ68665.1"/>
    <property type="molecule type" value="Genomic_DNA"/>
</dbReference>
<dbReference type="EMBL" id="DABERK010000029">
    <property type="protein sequence ID" value="HAI5334189.1"/>
    <property type="molecule type" value="Genomic_DNA"/>
</dbReference>
<evidence type="ECO:0000256" key="2">
    <source>
        <dbReference type="ARBA" id="ARBA00023125"/>
    </source>
</evidence>
<dbReference type="PROSITE" id="PS50943">
    <property type="entry name" value="HTH_CROC1"/>
    <property type="match status" value="1"/>
</dbReference>
<dbReference type="CDD" id="cd06529">
    <property type="entry name" value="S24_LexA-like"/>
    <property type="match status" value="1"/>
</dbReference>
<accession>A0A023KYN1</accession>
<protein>
    <submittedName>
        <fullName evidence="5">Helix-turn-helix transcriptional regulator</fullName>
    </submittedName>
</protein>
<dbReference type="InterPro" id="IPR039418">
    <property type="entry name" value="LexA-like"/>
</dbReference>
<reference evidence="8" key="8">
    <citation type="submission" date="2020-09" db="EMBL/GenBank/DDBJ databases">
        <authorList>
            <consortium name="NCBI Pathogen Detection Project"/>
        </authorList>
    </citation>
    <scope>NUCLEOTIDE SEQUENCE</scope>
    <source>
        <strain evidence="8">489-16</strain>
        <strain evidence="7">AMC_487</strain>
    </source>
</reference>
<dbReference type="Proteomes" id="UP000845800">
    <property type="component" value="Unassembled WGS sequence"/>
</dbReference>
<dbReference type="PANTHER" id="PTHR40661">
    <property type="match status" value="1"/>
</dbReference>
<name>A0A023KYN1_ECOLX</name>
<reference evidence="5 16" key="5">
    <citation type="submission" date="2018-08" db="EMBL/GenBank/DDBJ databases">
        <authorList>
            <consortium name="PulseNet: The National Subtyping Network for Foodborne Disease Surveillance"/>
            <person name="Tarr C.L."/>
            <person name="Trees E."/>
            <person name="Katz L.S."/>
            <person name="Carleton-Romer H.A."/>
            <person name="Stroika S."/>
            <person name="Kucerova Z."/>
            <person name="Roache K.F."/>
            <person name="Sabol A.L."/>
            <person name="Besser J."/>
            <person name="Gerner-Smidt P."/>
        </authorList>
    </citation>
    <scope>NUCLEOTIDE SEQUENCE [LARGE SCALE GENOMIC DNA]</scope>
    <source>
        <strain evidence="5 16">PNUSAE011918</strain>
    </source>
</reference>
<dbReference type="Proteomes" id="UP000036331">
    <property type="component" value="Unassembled WGS sequence"/>
</dbReference>
<dbReference type="SUPFAM" id="SSF51306">
    <property type="entry name" value="LexA/Signal peptidase"/>
    <property type="match status" value="1"/>
</dbReference>
<evidence type="ECO:0000313" key="6">
    <source>
        <dbReference type="EMBL" id="EFG2162267.1"/>
    </source>
</evidence>
<proteinExistence type="predicted"/>
<dbReference type="Proteomes" id="UP000534332">
    <property type="component" value="Unassembled WGS sequence"/>
</dbReference>
<dbReference type="RefSeq" id="WP_000259990.1">
    <property type="nucleotide sequence ID" value="NZ_AP022159.1"/>
</dbReference>
<dbReference type="SUPFAM" id="SSF47413">
    <property type="entry name" value="lambda repressor-like DNA-binding domains"/>
    <property type="match status" value="1"/>
</dbReference>
<dbReference type="EMBL" id="LDXE02000001">
    <property type="protein sequence ID" value="PBN77950.1"/>
    <property type="molecule type" value="Genomic_DNA"/>
</dbReference>
<dbReference type="Proteomes" id="UP000859822">
    <property type="component" value="Unassembled WGS sequence"/>
</dbReference>
<evidence type="ECO:0000313" key="12">
    <source>
        <dbReference type="Proteomes" id="UP000036331"/>
    </source>
</evidence>
<evidence type="ECO:0000313" key="11">
    <source>
        <dbReference type="EMBL" id="QLY98058.1"/>
    </source>
</evidence>
<dbReference type="EMBL" id="AASSGK010000022">
    <property type="protein sequence ID" value="EFG2162267.1"/>
    <property type="molecule type" value="Genomic_DNA"/>
</dbReference>